<feature type="region of interest" description="Disordered" evidence="1">
    <location>
        <begin position="117"/>
        <end position="162"/>
    </location>
</feature>
<comment type="caution">
    <text evidence="2">The sequence shown here is derived from an EMBL/GenBank/DDBJ whole genome shotgun (WGS) entry which is preliminary data.</text>
</comment>
<accession>A0AAE0MDZ0</accession>
<dbReference type="AlphaFoldDB" id="A0AAE0MDZ0"/>
<proteinExistence type="predicted"/>
<dbReference type="PANTHER" id="PTHR39142">
    <property type="entry name" value="MID1P"/>
    <property type="match status" value="1"/>
</dbReference>
<dbReference type="PANTHER" id="PTHR39142:SF1">
    <property type="entry name" value="AEL197CP"/>
    <property type="match status" value="1"/>
</dbReference>
<dbReference type="Pfam" id="PF12929">
    <property type="entry name" value="Mid1"/>
    <property type="match status" value="1"/>
</dbReference>
<feature type="region of interest" description="Disordered" evidence="1">
    <location>
        <begin position="167"/>
        <end position="186"/>
    </location>
</feature>
<dbReference type="InterPro" id="IPR024338">
    <property type="entry name" value="MID1/Yam8"/>
</dbReference>
<keyword evidence="3" id="KW-1185">Reference proteome</keyword>
<sequence length="645" mass="69656">MKLSPLQSRLAASLIASCLLLVLYLALFSPHFALAVELEQTFPIFIDHLDLDVDLRAESSSDAPAPSLADPAYEPEFSAFDRSILGRAPVGVTALVNNGEASMNLLEGSTQVFVFPATEGSKRDSTRGSLELRDEEGTWQGQQDDAQEPDEEQRLTRRQSSRTVFISANTCQQPQPRSPSKTTAAPPQLTLYVSTSSTNQSPGPLADAKSQVFVPFTEGAVMFNLTTKGDVYLGVHAPNLTDTFSGIYNFKVAASTDELFHSYNERDDADLIWVDSDSQGALLITHNLTSSTDPEVEAKVMSTEPYVMFAHNKNDHSIDGLRFSYCGLQTYAQIAATKNGQFASMVTTGMTKRGQGNLPKQEFYFSGLNSSSNYLGILAQPANVSDGGNDLVGVGGGGHVFRATNFSTKSDHGNCAIILNLTFCDQVAYSVPSNPSFGNSTKLAQFYDKYASSVFDNFLKSLAQIPCEAPATQRYSLARGCDDCRDAYKNWLCSVTIPRCEDFSNDAAYLHPRAISQPFPNGDVLDAATLALYPNITAFNSSRNPLIDSGIRPGPYKEVLPCDDLCYNLVQSCPSSMGFGCPRPGEIGFESSYFRRGKSSDLPNGDVTCNYQGSAHVFSAAGREGVSLWGSLVGVVAAGLGLLLI</sequence>
<reference evidence="2" key="1">
    <citation type="journal article" date="2023" name="Mol. Phylogenet. Evol.">
        <title>Genome-scale phylogeny and comparative genomics of the fungal order Sordariales.</title>
        <authorList>
            <person name="Hensen N."/>
            <person name="Bonometti L."/>
            <person name="Westerberg I."/>
            <person name="Brannstrom I.O."/>
            <person name="Guillou S."/>
            <person name="Cros-Aarteil S."/>
            <person name="Calhoun S."/>
            <person name="Haridas S."/>
            <person name="Kuo A."/>
            <person name="Mondo S."/>
            <person name="Pangilinan J."/>
            <person name="Riley R."/>
            <person name="LaButti K."/>
            <person name="Andreopoulos B."/>
            <person name="Lipzen A."/>
            <person name="Chen C."/>
            <person name="Yan M."/>
            <person name="Daum C."/>
            <person name="Ng V."/>
            <person name="Clum A."/>
            <person name="Steindorff A."/>
            <person name="Ohm R.A."/>
            <person name="Martin F."/>
            <person name="Silar P."/>
            <person name="Natvig D.O."/>
            <person name="Lalanne C."/>
            <person name="Gautier V."/>
            <person name="Ament-Velasquez S.L."/>
            <person name="Kruys A."/>
            <person name="Hutchinson M.I."/>
            <person name="Powell A.J."/>
            <person name="Barry K."/>
            <person name="Miller A.N."/>
            <person name="Grigoriev I.V."/>
            <person name="Debuchy R."/>
            <person name="Gladieux P."/>
            <person name="Hiltunen Thoren M."/>
            <person name="Johannesson H."/>
        </authorList>
    </citation>
    <scope>NUCLEOTIDE SEQUENCE</scope>
    <source>
        <strain evidence="2">SMH4131-1</strain>
    </source>
</reference>
<dbReference type="EMBL" id="JAUEPO010000003">
    <property type="protein sequence ID" value="KAK3327559.1"/>
    <property type="molecule type" value="Genomic_DNA"/>
</dbReference>
<gene>
    <name evidence="2" type="ORF">B0T19DRAFT_441529</name>
</gene>
<reference evidence="2" key="2">
    <citation type="submission" date="2023-06" db="EMBL/GenBank/DDBJ databases">
        <authorList>
            <consortium name="Lawrence Berkeley National Laboratory"/>
            <person name="Haridas S."/>
            <person name="Hensen N."/>
            <person name="Bonometti L."/>
            <person name="Westerberg I."/>
            <person name="Brannstrom I.O."/>
            <person name="Guillou S."/>
            <person name="Cros-Aarteil S."/>
            <person name="Calhoun S."/>
            <person name="Kuo A."/>
            <person name="Mondo S."/>
            <person name="Pangilinan J."/>
            <person name="Riley R."/>
            <person name="Labutti K."/>
            <person name="Andreopoulos B."/>
            <person name="Lipzen A."/>
            <person name="Chen C."/>
            <person name="Yanf M."/>
            <person name="Daum C."/>
            <person name="Ng V."/>
            <person name="Clum A."/>
            <person name="Steindorff A."/>
            <person name="Ohm R."/>
            <person name="Martin F."/>
            <person name="Silar P."/>
            <person name="Natvig D."/>
            <person name="Lalanne C."/>
            <person name="Gautier V."/>
            <person name="Ament-Velasquez S.L."/>
            <person name="Kruys A."/>
            <person name="Hutchinson M.I."/>
            <person name="Powell A.J."/>
            <person name="Barry K."/>
            <person name="Miller A.N."/>
            <person name="Grigoriev I.V."/>
            <person name="Debuchy R."/>
            <person name="Gladieux P."/>
            <person name="Thoren M.H."/>
            <person name="Johannesson H."/>
        </authorList>
    </citation>
    <scope>NUCLEOTIDE SEQUENCE</scope>
    <source>
        <strain evidence="2">SMH4131-1</strain>
    </source>
</reference>
<protein>
    <submittedName>
        <fullName evidence="2">Stretch-activated Ca2+-permeable channel component-domain-containing protein</fullName>
    </submittedName>
</protein>
<feature type="compositionally biased region" description="Basic and acidic residues" evidence="1">
    <location>
        <begin position="120"/>
        <end position="136"/>
    </location>
</feature>
<organism evidence="2 3">
    <name type="scientific">Cercophora scortea</name>
    <dbReference type="NCBI Taxonomy" id="314031"/>
    <lineage>
        <taxon>Eukaryota</taxon>
        <taxon>Fungi</taxon>
        <taxon>Dikarya</taxon>
        <taxon>Ascomycota</taxon>
        <taxon>Pezizomycotina</taxon>
        <taxon>Sordariomycetes</taxon>
        <taxon>Sordariomycetidae</taxon>
        <taxon>Sordariales</taxon>
        <taxon>Lasiosphaeriaceae</taxon>
        <taxon>Cercophora</taxon>
    </lineage>
</organism>
<dbReference type="GO" id="GO:0098703">
    <property type="term" value="P:calcium ion import across plasma membrane"/>
    <property type="evidence" value="ECO:0007669"/>
    <property type="project" value="InterPro"/>
</dbReference>
<dbReference type="GO" id="GO:0005262">
    <property type="term" value="F:calcium channel activity"/>
    <property type="evidence" value="ECO:0007669"/>
    <property type="project" value="InterPro"/>
</dbReference>
<evidence type="ECO:0000313" key="3">
    <source>
        <dbReference type="Proteomes" id="UP001286456"/>
    </source>
</evidence>
<dbReference type="Proteomes" id="UP001286456">
    <property type="component" value="Unassembled WGS sequence"/>
</dbReference>
<evidence type="ECO:0000256" key="1">
    <source>
        <dbReference type="SAM" id="MobiDB-lite"/>
    </source>
</evidence>
<name>A0AAE0MDZ0_9PEZI</name>
<evidence type="ECO:0000313" key="2">
    <source>
        <dbReference type="EMBL" id="KAK3327559.1"/>
    </source>
</evidence>